<dbReference type="GO" id="GO:0019305">
    <property type="term" value="P:dTDP-rhamnose biosynthetic process"/>
    <property type="evidence" value="ECO:0007669"/>
    <property type="project" value="UniProtKB-UniPathway"/>
</dbReference>
<comment type="caution">
    <text evidence="4">The sequence shown here is derived from an EMBL/GenBank/DDBJ whole genome shotgun (WGS) entry which is preliminary data.</text>
</comment>
<dbReference type="EC" id="1.1.1.133" evidence="2"/>
<dbReference type="NCBIfam" id="TIGR01214">
    <property type="entry name" value="rmlD"/>
    <property type="match status" value="1"/>
</dbReference>
<feature type="domain" description="RmlD-like substrate binding" evidence="3">
    <location>
        <begin position="1"/>
        <end position="277"/>
    </location>
</feature>
<name>A0A1F7U4D8_9BACT</name>
<accession>A0A1F7U4D8</accession>
<dbReference type="GO" id="GO:0008831">
    <property type="term" value="F:dTDP-4-dehydrorhamnose reductase activity"/>
    <property type="evidence" value="ECO:0007669"/>
    <property type="project" value="UniProtKB-EC"/>
</dbReference>
<dbReference type="PANTHER" id="PTHR10491">
    <property type="entry name" value="DTDP-4-DEHYDRORHAMNOSE REDUCTASE"/>
    <property type="match status" value="1"/>
</dbReference>
<comment type="pathway">
    <text evidence="2">Carbohydrate biosynthesis; dTDP-L-rhamnose biosynthesis.</text>
</comment>
<sequence length="281" mass="31131">MKVLILGGKGLLGGALAKAFLGHNVIVWDRAELDIADETSARKKIPELRPELIINCAAWNDVDGAEDHPDQAERLNGTAVGSLAAIARELGVTIIHYSTDYVFDGTNREGYDEDASPNPINAYGRSKALGERLLREAIDEFYLIRTSRLYGPRPESPAAKISFVLRIAELARLKREVSSVDEESGAFTYVKDLAEATRRLVRDSAPYGIYHLTSSGQATWYQCAKEIVSSLGLATVVRPVPRSAYPVRRVIPPYTLLRSTKVPHLRDWKIALRDFLTTNPI</sequence>
<dbReference type="GO" id="GO:0005829">
    <property type="term" value="C:cytosol"/>
    <property type="evidence" value="ECO:0007669"/>
    <property type="project" value="TreeGrafter"/>
</dbReference>
<organism evidence="4 5">
    <name type="scientific">Candidatus Uhrbacteria bacterium RIFCSPHIGHO2_02_FULL_57_19</name>
    <dbReference type="NCBI Taxonomy" id="1802391"/>
    <lineage>
        <taxon>Bacteria</taxon>
        <taxon>Candidatus Uhriibacteriota</taxon>
    </lineage>
</organism>
<dbReference type="Gene3D" id="3.40.50.720">
    <property type="entry name" value="NAD(P)-binding Rossmann-like Domain"/>
    <property type="match status" value="1"/>
</dbReference>
<dbReference type="InterPro" id="IPR036291">
    <property type="entry name" value="NAD(P)-bd_dom_sf"/>
</dbReference>
<dbReference type="AlphaFoldDB" id="A0A1F7U4D8"/>
<evidence type="ECO:0000313" key="4">
    <source>
        <dbReference type="EMBL" id="OGL72718.1"/>
    </source>
</evidence>
<protein>
    <recommendedName>
        <fullName evidence="2">dTDP-4-dehydrorhamnose reductase</fullName>
        <ecNumber evidence="2">1.1.1.133</ecNumber>
    </recommendedName>
</protein>
<gene>
    <name evidence="4" type="ORF">A3D72_00585</name>
</gene>
<proteinExistence type="inferred from homology"/>
<dbReference type="EMBL" id="MGDZ01000053">
    <property type="protein sequence ID" value="OGL72718.1"/>
    <property type="molecule type" value="Genomic_DNA"/>
</dbReference>
<evidence type="ECO:0000313" key="5">
    <source>
        <dbReference type="Proteomes" id="UP000176303"/>
    </source>
</evidence>
<dbReference type="Proteomes" id="UP000176303">
    <property type="component" value="Unassembled WGS sequence"/>
</dbReference>
<dbReference type="InterPro" id="IPR005913">
    <property type="entry name" value="dTDP_dehydrorham_reduct"/>
</dbReference>
<evidence type="ECO:0000256" key="1">
    <source>
        <dbReference type="ARBA" id="ARBA00010944"/>
    </source>
</evidence>
<dbReference type="PANTHER" id="PTHR10491:SF4">
    <property type="entry name" value="METHIONINE ADENOSYLTRANSFERASE 2 SUBUNIT BETA"/>
    <property type="match status" value="1"/>
</dbReference>
<dbReference type="Gene3D" id="3.90.25.10">
    <property type="entry name" value="UDP-galactose 4-epimerase, domain 1"/>
    <property type="match status" value="1"/>
</dbReference>
<dbReference type="STRING" id="1802391.A3D72_00585"/>
<comment type="function">
    <text evidence="2">Catalyzes the reduction of dTDP-6-deoxy-L-lyxo-4-hexulose to yield dTDP-L-rhamnose.</text>
</comment>
<reference evidence="4 5" key="1">
    <citation type="journal article" date="2016" name="Nat. Commun.">
        <title>Thousands of microbial genomes shed light on interconnected biogeochemical processes in an aquifer system.</title>
        <authorList>
            <person name="Anantharaman K."/>
            <person name="Brown C.T."/>
            <person name="Hug L.A."/>
            <person name="Sharon I."/>
            <person name="Castelle C.J."/>
            <person name="Probst A.J."/>
            <person name="Thomas B.C."/>
            <person name="Singh A."/>
            <person name="Wilkins M.J."/>
            <person name="Karaoz U."/>
            <person name="Brodie E.L."/>
            <person name="Williams K.H."/>
            <person name="Hubbard S.S."/>
            <person name="Banfield J.F."/>
        </authorList>
    </citation>
    <scope>NUCLEOTIDE SEQUENCE [LARGE SCALE GENOMIC DNA]</scope>
</reference>
<dbReference type="Pfam" id="PF04321">
    <property type="entry name" value="RmlD_sub_bind"/>
    <property type="match status" value="1"/>
</dbReference>
<evidence type="ECO:0000259" key="3">
    <source>
        <dbReference type="Pfam" id="PF04321"/>
    </source>
</evidence>
<dbReference type="SUPFAM" id="SSF51735">
    <property type="entry name" value="NAD(P)-binding Rossmann-fold domains"/>
    <property type="match status" value="1"/>
</dbReference>
<keyword evidence="2" id="KW-0521">NADP</keyword>
<dbReference type="CDD" id="cd05254">
    <property type="entry name" value="dTDP_HR_like_SDR_e"/>
    <property type="match status" value="1"/>
</dbReference>
<dbReference type="InterPro" id="IPR029903">
    <property type="entry name" value="RmlD-like-bd"/>
</dbReference>
<dbReference type="UniPathway" id="UPA00124"/>
<comment type="similarity">
    <text evidence="1 2">Belongs to the dTDP-4-dehydrorhamnose reductase family.</text>
</comment>
<evidence type="ECO:0000256" key="2">
    <source>
        <dbReference type="RuleBase" id="RU364082"/>
    </source>
</evidence>
<keyword evidence="2" id="KW-0560">Oxidoreductase</keyword>